<evidence type="ECO:0000256" key="2">
    <source>
        <dbReference type="ARBA" id="ARBA00001911"/>
    </source>
</evidence>
<dbReference type="NCBIfam" id="TIGR01179">
    <property type="entry name" value="galE"/>
    <property type="match status" value="1"/>
</dbReference>
<dbReference type="Pfam" id="PF16363">
    <property type="entry name" value="GDP_Man_Dehyd"/>
    <property type="match status" value="1"/>
</dbReference>
<dbReference type="KEGG" id="fli:Fleli_1373"/>
<dbReference type="Gene3D" id="3.90.25.10">
    <property type="entry name" value="UDP-galactose 4-epimerase, domain 1"/>
    <property type="match status" value="1"/>
</dbReference>
<dbReference type="HOGENOM" id="CLU_007383_1_10_10"/>
<dbReference type="InterPro" id="IPR036291">
    <property type="entry name" value="NAD(P)-bd_dom_sf"/>
</dbReference>
<dbReference type="RefSeq" id="WP_014797261.1">
    <property type="nucleotide sequence ID" value="NC_018018.1"/>
</dbReference>
<dbReference type="PRINTS" id="PR01713">
    <property type="entry name" value="NUCEPIMERASE"/>
</dbReference>
<dbReference type="Gene3D" id="3.40.50.720">
    <property type="entry name" value="NAD(P)-binding Rossmann-like Domain"/>
    <property type="match status" value="1"/>
</dbReference>
<comment type="pathway">
    <text evidence="3">Carbohydrate metabolism; galactose metabolism.</text>
</comment>
<dbReference type="GO" id="GO:0006012">
    <property type="term" value="P:galactose metabolic process"/>
    <property type="evidence" value="ECO:0007669"/>
    <property type="project" value="UniProtKB-UniPathway"/>
</dbReference>
<dbReference type="PATRIC" id="fig|880071.3.peg.1348"/>
<keyword evidence="13" id="KW-1185">Reference proteome</keyword>
<evidence type="ECO:0000313" key="12">
    <source>
        <dbReference type="EMBL" id="AFM03804.1"/>
    </source>
</evidence>
<dbReference type="AlphaFoldDB" id="I4AIL9"/>
<dbReference type="PANTHER" id="PTHR43725:SF47">
    <property type="entry name" value="UDP-GLUCOSE 4-EPIMERASE"/>
    <property type="match status" value="1"/>
</dbReference>
<accession>I4AIL9</accession>
<comment type="cofactor">
    <cofactor evidence="2">
        <name>NAD(+)</name>
        <dbReference type="ChEBI" id="CHEBI:57540"/>
    </cofactor>
</comment>
<proteinExistence type="inferred from homology"/>
<evidence type="ECO:0000256" key="1">
    <source>
        <dbReference type="ARBA" id="ARBA00000083"/>
    </source>
</evidence>
<dbReference type="EMBL" id="CP003345">
    <property type="protein sequence ID" value="AFM03804.1"/>
    <property type="molecule type" value="Genomic_DNA"/>
</dbReference>
<dbReference type="EC" id="5.1.3.2" evidence="5"/>
<protein>
    <recommendedName>
        <fullName evidence="6">UDP-glucose 4-epimerase</fullName>
        <ecNumber evidence="5">5.1.3.2</ecNumber>
    </recommendedName>
    <alternativeName>
        <fullName evidence="10">Galactowaldenase</fullName>
    </alternativeName>
    <alternativeName>
        <fullName evidence="9">UDP-galactose 4-epimerase</fullName>
    </alternativeName>
</protein>
<reference evidence="13" key="1">
    <citation type="submission" date="2012-06" db="EMBL/GenBank/DDBJ databases">
        <title>The complete genome of Flexibacter litoralis DSM 6794.</title>
        <authorList>
            <person name="Lucas S."/>
            <person name="Copeland A."/>
            <person name="Lapidus A."/>
            <person name="Glavina del Rio T."/>
            <person name="Dalin E."/>
            <person name="Tice H."/>
            <person name="Bruce D."/>
            <person name="Goodwin L."/>
            <person name="Pitluck S."/>
            <person name="Peters L."/>
            <person name="Ovchinnikova G."/>
            <person name="Lu M."/>
            <person name="Kyrpides N."/>
            <person name="Mavromatis K."/>
            <person name="Ivanova N."/>
            <person name="Brettin T."/>
            <person name="Detter J.C."/>
            <person name="Han C."/>
            <person name="Larimer F."/>
            <person name="Land M."/>
            <person name="Hauser L."/>
            <person name="Markowitz V."/>
            <person name="Cheng J.-F."/>
            <person name="Hugenholtz P."/>
            <person name="Woyke T."/>
            <person name="Wu D."/>
            <person name="Spring S."/>
            <person name="Lang E."/>
            <person name="Kopitz M."/>
            <person name="Brambilla E."/>
            <person name="Klenk H.-P."/>
            <person name="Eisen J.A."/>
        </authorList>
    </citation>
    <scope>NUCLEOTIDE SEQUENCE [LARGE SCALE GENOMIC DNA]</scope>
    <source>
        <strain evidence="13">ATCC 23117 / DSM 6794 / NBRC 15988 / NCIMB 1366 / Sio-4</strain>
    </source>
</reference>
<evidence type="ECO:0000313" key="13">
    <source>
        <dbReference type="Proteomes" id="UP000006054"/>
    </source>
</evidence>
<keyword evidence="7" id="KW-0520">NAD</keyword>
<evidence type="ECO:0000256" key="5">
    <source>
        <dbReference type="ARBA" id="ARBA00013189"/>
    </source>
</evidence>
<organism evidence="12 13">
    <name type="scientific">Bernardetia litoralis (strain ATCC 23117 / DSM 6794 / NBRC 15988 / NCIMB 1366 / Fx l1 / Sio-4)</name>
    <name type="common">Flexibacter litoralis</name>
    <dbReference type="NCBI Taxonomy" id="880071"/>
    <lineage>
        <taxon>Bacteria</taxon>
        <taxon>Pseudomonadati</taxon>
        <taxon>Bacteroidota</taxon>
        <taxon>Cytophagia</taxon>
        <taxon>Cytophagales</taxon>
        <taxon>Bernardetiaceae</taxon>
        <taxon>Bernardetia</taxon>
    </lineage>
</organism>
<dbReference type="GO" id="GO:0005829">
    <property type="term" value="C:cytosol"/>
    <property type="evidence" value="ECO:0007669"/>
    <property type="project" value="TreeGrafter"/>
</dbReference>
<dbReference type="UniPathway" id="UPA00214"/>
<evidence type="ECO:0000256" key="7">
    <source>
        <dbReference type="ARBA" id="ARBA00023027"/>
    </source>
</evidence>
<evidence type="ECO:0000256" key="3">
    <source>
        <dbReference type="ARBA" id="ARBA00004947"/>
    </source>
</evidence>
<dbReference type="Proteomes" id="UP000006054">
    <property type="component" value="Chromosome"/>
</dbReference>
<dbReference type="PANTHER" id="PTHR43725">
    <property type="entry name" value="UDP-GLUCOSE 4-EPIMERASE"/>
    <property type="match status" value="1"/>
</dbReference>
<evidence type="ECO:0000256" key="8">
    <source>
        <dbReference type="ARBA" id="ARBA00023235"/>
    </source>
</evidence>
<dbReference type="InterPro" id="IPR016040">
    <property type="entry name" value="NAD(P)-bd_dom"/>
</dbReference>
<dbReference type="OrthoDB" id="9811743at2"/>
<evidence type="ECO:0000259" key="11">
    <source>
        <dbReference type="Pfam" id="PF16363"/>
    </source>
</evidence>
<keyword evidence="8" id="KW-0413">Isomerase</keyword>
<evidence type="ECO:0000256" key="10">
    <source>
        <dbReference type="ARBA" id="ARBA00033067"/>
    </source>
</evidence>
<dbReference type="InterPro" id="IPR005886">
    <property type="entry name" value="UDP_G4E"/>
</dbReference>
<sequence>MQKKIIITGGCGYIGSHTVVECLENYTKENGYEQDYEIISIDNHLNSSSSVIENIENLTDKKVKNYDTDLCDYDKTKEIFEKEADSNSEIIGIIHFAALKSVPDSVADPVFYYQNNLNSLLNILKLSKEYTVKNFIFSSSCSVYGNTTDLPVSENTAFGNAESPYAYTKQVGERMIIDFAKTSKHQKFVLLRYFNPAGAHISAQIGEDPKNPPTSLVPIITLTAAGKRDKMHVHGSDYATRDGSCIRDYIHVSDIAIAHRLAIDYLVKNEDNDKQVEIFNLGTGNGVTVLEAIKAFEKVSNTTLNYELGGRREGDVVEIYADNQKAKTLLGWIPKFGIEEMMLSAWKWQQKIL</sequence>
<evidence type="ECO:0000256" key="9">
    <source>
        <dbReference type="ARBA" id="ARBA00031367"/>
    </source>
</evidence>
<evidence type="ECO:0000256" key="6">
    <source>
        <dbReference type="ARBA" id="ARBA00018569"/>
    </source>
</evidence>
<dbReference type="eggNOG" id="COG1087">
    <property type="taxonomic scope" value="Bacteria"/>
</dbReference>
<dbReference type="STRING" id="880071.Fleli_1373"/>
<name>I4AIL9_BERLS</name>
<dbReference type="SUPFAM" id="SSF51735">
    <property type="entry name" value="NAD(P)-binding Rossmann-fold domains"/>
    <property type="match status" value="1"/>
</dbReference>
<comment type="similarity">
    <text evidence="4">Belongs to the NAD(P)-dependent epimerase/dehydratase family.</text>
</comment>
<evidence type="ECO:0000256" key="4">
    <source>
        <dbReference type="ARBA" id="ARBA00007637"/>
    </source>
</evidence>
<comment type="catalytic activity">
    <reaction evidence="1">
        <text>UDP-alpha-D-glucose = UDP-alpha-D-galactose</text>
        <dbReference type="Rhea" id="RHEA:22168"/>
        <dbReference type="ChEBI" id="CHEBI:58885"/>
        <dbReference type="ChEBI" id="CHEBI:66914"/>
        <dbReference type="EC" id="5.1.3.2"/>
    </reaction>
</comment>
<dbReference type="GO" id="GO:0003978">
    <property type="term" value="F:UDP-glucose 4-epimerase activity"/>
    <property type="evidence" value="ECO:0007669"/>
    <property type="project" value="UniProtKB-EC"/>
</dbReference>
<feature type="domain" description="NAD(P)-binding" evidence="11">
    <location>
        <begin position="6"/>
        <end position="342"/>
    </location>
</feature>
<gene>
    <name evidence="12" type="ordered locus">Fleli_1373</name>
</gene>